<dbReference type="AlphaFoldDB" id="A0AAD1ZTI4"/>
<keyword evidence="2" id="KW-1185">Reference proteome</keyword>
<organism evidence="1 2">
    <name type="scientific">Fraxinus pennsylvanica</name>
    <dbReference type="NCBI Taxonomy" id="56036"/>
    <lineage>
        <taxon>Eukaryota</taxon>
        <taxon>Viridiplantae</taxon>
        <taxon>Streptophyta</taxon>
        <taxon>Embryophyta</taxon>
        <taxon>Tracheophyta</taxon>
        <taxon>Spermatophyta</taxon>
        <taxon>Magnoliopsida</taxon>
        <taxon>eudicotyledons</taxon>
        <taxon>Gunneridae</taxon>
        <taxon>Pentapetalae</taxon>
        <taxon>asterids</taxon>
        <taxon>lamiids</taxon>
        <taxon>Lamiales</taxon>
        <taxon>Oleaceae</taxon>
        <taxon>Oleeae</taxon>
        <taxon>Fraxinus</taxon>
    </lineage>
</organism>
<proteinExistence type="predicted"/>
<dbReference type="Proteomes" id="UP000834106">
    <property type="component" value="Chromosome 14"/>
</dbReference>
<protein>
    <submittedName>
        <fullName evidence="1">Uncharacterized protein</fullName>
    </submittedName>
</protein>
<reference evidence="1" key="1">
    <citation type="submission" date="2023-05" db="EMBL/GenBank/DDBJ databases">
        <authorList>
            <person name="Huff M."/>
        </authorList>
    </citation>
    <scope>NUCLEOTIDE SEQUENCE</scope>
</reference>
<dbReference type="EMBL" id="OU503049">
    <property type="protein sequence ID" value="CAI9775460.1"/>
    <property type="molecule type" value="Genomic_DNA"/>
</dbReference>
<gene>
    <name evidence="1" type="ORF">FPE_LOCUS22890</name>
</gene>
<sequence length="128" mass="13320">MISPVQNAFFAAFGRGLGPYSLGGITSNTNNGTILGSHFTNGNPNSPLLDNVFHHGASCSVPNSLPTLVRVRSVANQSSVGESGHSGGSLKFEIQGMPNSHPHSLPEYHDGLAQGLPSGTTSIMMVYL</sequence>
<evidence type="ECO:0000313" key="2">
    <source>
        <dbReference type="Proteomes" id="UP000834106"/>
    </source>
</evidence>
<accession>A0AAD1ZTI4</accession>
<name>A0AAD1ZTI4_9LAMI</name>
<evidence type="ECO:0000313" key="1">
    <source>
        <dbReference type="EMBL" id="CAI9775460.1"/>
    </source>
</evidence>